<dbReference type="Proteomes" id="UP001172680">
    <property type="component" value="Unassembled WGS sequence"/>
</dbReference>
<dbReference type="EMBL" id="JAPDRP010000011">
    <property type="protein sequence ID" value="KAJ9643548.1"/>
    <property type="molecule type" value="Genomic_DNA"/>
</dbReference>
<keyword evidence="2" id="KW-1185">Reference proteome</keyword>
<gene>
    <name evidence="1" type="ORF">H2199_004227</name>
</gene>
<organism evidence="1 2">
    <name type="scientific">Coniosporium tulheliwenetii</name>
    <dbReference type="NCBI Taxonomy" id="3383036"/>
    <lineage>
        <taxon>Eukaryota</taxon>
        <taxon>Fungi</taxon>
        <taxon>Dikarya</taxon>
        <taxon>Ascomycota</taxon>
        <taxon>Pezizomycotina</taxon>
        <taxon>Dothideomycetes</taxon>
        <taxon>Dothideomycetes incertae sedis</taxon>
        <taxon>Coniosporium</taxon>
    </lineage>
</organism>
<evidence type="ECO:0000313" key="1">
    <source>
        <dbReference type="EMBL" id="KAJ9643548.1"/>
    </source>
</evidence>
<protein>
    <submittedName>
        <fullName evidence="1">Uncharacterized protein</fullName>
    </submittedName>
</protein>
<accession>A0ACC2Z7L5</accession>
<sequence length="149" mass="16566">MPVGNVYHPLASRLVFLSDLKHIEAGEKVRFLGCVEEYIVPSATLILKHNYPSTSAPITAHVNIEHVLESIKSTEMQVGAWLNVLGYVEKPPVYRPTRKLSRKQRASERGKVYVQAVMLWSAGAVKVDAYERAVEQRKLAAGPTAIEKA</sequence>
<evidence type="ECO:0000313" key="2">
    <source>
        <dbReference type="Proteomes" id="UP001172680"/>
    </source>
</evidence>
<proteinExistence type="predicted"/>
<name>A0ACC2Z7L5_9PEZI</name>
<reference evidence="1" key="1">
    <citation type="submission" date="2022-10" db="EMBL/GenBank/DDBJ databases">
        <title>Culturing micro-colonial fungi from biological soil crusts in the Mojave desert and describing Neophaeococcomyces mojavensis, and introducing the new genera and species Taxawa tesnikishii.</title>
        <authorList>
            <person name="Kurbessoian T."/>
            <person name="Stajich J.E."/>
        </authorList>
    </citation>
    <scope>NUCLEOTIDE SEQUENCE</scope>
    <source>
        <strain evidence="1">JES_115</strain>
    </source>
</reference>
<comment type="caution">
    <text evidence="1">The sequence shown here is derived from an EMBL/GenBank/DDBJ whole genome shotgun (WGS) entry which is preliminary data.</text>
</comment>